<evidence type="ECO:0000256" key="2">
    <source>
        <dbReference type="ARBA" id="ARBA00022617"/>
    </source>
</evidence>
<feature type="signal peptide" evidence="7">
    <location>
        <begin position="1"/>
        <end position="22"/>
    </location>
</feature>
<evidence type="ECO:0000256" key="6">
    <source>
        <dbReference type="ARBA" id="ARBA00023004"/>
    </source>
</evidence>
<comment type="caution">
    <text evidence="9">The sequence shown here is derived from an EMBL/GenBank/DDBJ whole genome shotgun (WGS) entry which is preliminary data.</text>
</comment>
<dbReference type="Gene3D" id="1.10.8.640">
    <property type="entry name" value="Cytochrome C biogenesis protein"/>
    <property type="match status" value="1"/>
</dbReference>
<dbReference type="PANTHER" id="PTHR47870:SF1">
    <property type="entry name" value="CYTOCHROME C-TYPE BIOGENESIS PROTEIN CCMH"/>
    <property type="match status" value="1"/>
</dbReference>
<evidence type="ECO:0000256" key="3">
    <source>
        <dbReference type="ARBA" id="ARBA00022723"/>
    </source>
</evidence>
<feature type="chain" id="PRO_5016477325" description="Cytochrome c-type biogenesis protein" evidence="7">
    <location>
        <begin position="23"/>
        <end position="156"/>
    </location>
</feature>
<feature type="domain" description="CcmH/CycL/Ccl2/NrfF N-terminal" evidence="8">
    <location>
        <begin position="18"/>
        <end position="143"/>
    </location>
</feature>
<dbReference type="InterPro" id="IPR038297">
    <property type="entry name" value="CcmH/CycL/NrfF/Ccl2_sf"/>
</dbReference>
<evidence type="ECO:0000313" key="10">
    <source>
        <dbReference type="Proteomes" id="UP000253501"/>
    </source>
</evidence>
<dbReference type="GO" id="GO:0046872">
    <property type="term" value="F:metal ion binding"/>
    <property type="evidence" value="ECO:0007669"/>
    <property type="project" value="UniProtKB-KW"/>
</dbReference>
<dbReference type="GO" id="GO:0017004">
    <property type="term" value="P:cytochrome complex assembly"/>
    <property type="evidence" value="ECO:0007669"/>
    <property type="project" value="UniProtKB-KW"/>
</dbReference>
<keyword evidence="2 7" id="KW-0349">Heme</keyword>
<evidence type="ECO:0000256" key="4">
    <source>
        <dbReference type="ARBA" id="ARBA00022729"/>
    </source>
</evidence>
<dbReference type="Proteomes" id="UP000253501">
    <property type="component" value="Unassembled WGS sequence"/>
</dbReference>
<evidence type="ECO:0000256" key="5">
    <source>
        <dbReference type="ARBA" id="ARBA00022748"/>
    </source>
</evidence>
<feature type="transmembrane region" description="Helical" evidence="7">
    <location>
        <begin position="100"/>
        <end position="118"/>
    </location>
</feature>
<name>A0A367PLR5_CUPNE</name>
<keyword evidence="6 7" id="KW-0408">Iron</keyword>
<evidence type="ECO:0000256" key="1">
    <source>
        <dbReference type="ARBA" id="ARBA00010342"/>
    </source>
</evidence>
<proteinExistence type="inferred from homology"/>
<evidence type="ECO:0000259" key="8">
    <source>
        <dbReference type="Pfam" id="PF03918"/>
    </source>
</evidence>
<dbReference type="GO" id="GO:0005886">
    <property type="term" value="C:plasma membrane"/>
    <property type="evidence" value="ECO:0007669"/>
    <property type="project" value="TreeGrafter"/>
</dbReference>
<dbReference type="PANTHER" id="PTHR47870">
    <property type="entry name" value="CYTOCHROME C-TYPE BIOGENESIS PROTEIN CCMH"/>
    <property type="match status" value="1"/>
</dbReference>
<dbReference type="Pfam" id="PF03918">
    <property type="entry name" value="CcmH"/>
    <property type="match status" value="1"/>
</dbReference>
<dbReference type="EMBL" id="QDHA01000021">
    <property type="protein sequence ID" value="RCJ08849.1"/>
    <property type="molecule type" value="Genomic_DNA"/>
</dbReference>
<reference evidence="9 10" key="1">
    <citation type="submission" date="2018-04" db="EMBL/GenBank/DDBJ databases">
        <title>Cupriavidus necator CR12 genome sequencing and assembly.</title>
        <authorList>
            <person name="Ben Fekih I."/>
            <person name="Mazhar H.S."/>
            <person name="Bello S.K."/>
            <person name="Rensing C."/>
        </authorList>
    </citation>
    <scope>NUCLEOTIDE SEQUENCE [LARGE SCALE GENOMIC DNA]</scope>
    <source>
        <strain evidence="9 10">CR12</strain>
    </source>
</reference>
<accession>A0A367PLR5</accession>
<dbReference type="CDD" id="cd16378">
    <property type="entry name" value="CcmH_N"/>
    <property type="match status" value="1"/>
</dbReference>
<dbReference type="InterPro" id="IPR051263">
    <property type="entry name" value="C-type_cytochrome_biogenesis"/>
</dbReference>
<dbReference type="AlphaFoldDB" id="A0A367PLR5"/>
<dbReference type="RefSeq" id="WP_114131626.1">
    <property type="nucleotide sequence ID" value="NZ_CP068435.1"/>
</dbReference>
<gene>
    <name evidence="9" type="ORF">DDK22_08775</name>
</gene>
<comment type="function">
    <text evidence="7">Possible subunit of a heme lyase.</text>
</comment>
<dbReference type="InterPro" id="IPR005616">
    <property type="entry name" value="CcmH/CycL/Ccl2/NrfF_N"/>
</dbReference>
<keyword evidence="4 7" id="KW-0732">Signal</keyword>
<organism evidence="9 10">
    <name type="scientific">Cupriavidus necator</name>
    <name type="common">Alcaligenes eutrophus</name>
    <name type="synonym">Ralstonia eutropha</name>
    <dbReference type="NCBI Taxonomy" id="106590"/>
    <lineage>
        <taxon>Bacteria</taxon>
        <taxon>Pseudomonadati</taxon>
        <taxon>Pseudomonadota</taxon>
        <taxon>Betaproteobacteria</taxon>
        <taxon>Burkholderiales</taxon>
        <taxon>Burkholderiaceae</taxon>
        <taxon>Cupriavidus</taxon>
    </lineage>
</organism>
<keyword evidence="7" id="KW-0472">Membrane</keyword>
<keyword evidence="7" id="KW-0812">Transmembrane</keyword>
<evidence type="ECO:0000313" key="9">
    <source>
        <dbReference type="EMBL" id="RCJ08849.1"/>
    </source>
</evidence>
<keyword evidence="7" id="KW-1133">Transmembrane helix</keyword>
<comment type="similarity">
    <text evidence="1 7">Belongs to the CcmH/CycL/Ccl2/NrfF family.</text>
</comment>
<dbReference type="FunFam" id="1.10.8.640:FF:000001">
    <property type="entry name" value="Cytochrome c-type biogenesis protein"/>
    <property type="match status" value="1"/>
</dbReference>
<keyword evidence="5" id="KW-0201">Cytochrome c-type biogenesis</keyword>
<sequence length="156" mass="17363">MRSRIRATLAVWLCCVSLQAMALTEAELDARVHALSNQLRCLVCQNQTLADSNADLAVDLRRQIRAQLRGGASDEAVKDYLVQRYGDFVLYKPPLRPLTWLLWFGPLLLVAGVVAAIVRARSRNRQADATLDASAQRQLADLLDESATTPVEHRQP</sequence>
<evidence type="ECO:0000256" key="7">
    <source>
        <dbReference type="RuleBase" id="RU364112"/>
    </source>
</evidence>
<protein>
    <recommendedName>
        <fullName evidence="7">Cytochrome c-type biogenesis protein</fullName>
    </recommendedName>
</protein>
<keyword evidence="3 7" id="KW-0479">Metal-binding</keyword>